<keyword evidence="1" id="KW-0812">Transmembrane</keyword>
<name>A0A916JQV2_9FLAO</name>
<keyword evidence="1" id="KW-1133">Transmembrane helix</keyword>
<evidence type="ECO:0000313" key="2">
    <source>
        <dbReference type="EMBL" id="CAG5086780.1"/>
    </source>
</evidence>
<accession>A0A916JQV2</accession>
<evidence type="ECO:0000313" key="3">
    <source>
        <dbReference type="Proteomes" id="UP000683507"/>
    </source>
</evidence>
<evidence type="ECO:0000256" key="1">
    <source>
        <dbReference type="SAM" id="Phobius"/>
    </source>
</evidence>
<keyword evidence="3" id="KW-1185">Reference proteome</keyword>
<dbReference type="KEGG" id="ptan:CRYO30217_03275"/>
<protein>
    <submittedName>
        <fullName evidence="2">Uncharacterized protein</fullName>
    </submittedName>
</protein>
<dbReference type="EMBL" id="OU015584">
    <property type="protein sequence ID" value="CAG5086780.1"/>
    <property type="molecule type" value="Genomic_DNA"/>
</dbReference>
<dbReference type="AlphaFoldDB" id="A0A916JQV2"/>
<feature type="transmembrane region" description="Helical" evidence="1">
    <location>
        <begin position="117"/>
        <end position="135"/>
    </location>
</feature>
<keyword evidence="1" id="KW-0472">Membrane</keyword>
<dbReference type="RefSeq" id="WP_258543460.1">
    <property type="nucleotide sequence ID" value="NZ_OU015584.1"/>
</dbReference>
<sequence>MKTENKLSTLFKTREPQVKISDQLVDDPRIDSPEIKVIRPDEKQVEQVEVTTQLDKVEPIEEKPITKEVAVVKTSEEDKVYDQGFLEEFEVVADKKVETEEPHVCEVGFADAFKQNWMWLTALMLGLGVGCFLLGRITKKVS</sequence>
<gene>
    <name evidence="2" type="ORF">CRYO30217_03275</name>
</gene>
<dbReference type="Proteomes" id="UP000683507">
    <property type="component" value="Chromosome"/>
</dbReference>
<proteinExistence type="predicted"/>
<reference evidence="2" key="1">
    <citation type="submission" date="2021-04" db="EMBL/GenBank/DDBJ databases">
        <authorList>
            <person name="Rodrigo-Torres L."/>
            <person name="Arahal R. D."/>
            <person name="Lucena T."/>
        </authorList>
    </citation>
    <scope>NUCLEOTIDE SEQUENCE</scope>
    <source>
        <strain evidence="2">AS29M-1</strain>
    </source>
</reference>
<organism evidence="2 3">
    <name type="scientific">Parvicella tangerina</name>
    <dbReference type="NCBI Taxonomy" id="2829795"/>
    <lineage>
        <taxon>Bacteria</taxon>
        <taxon>Pseudomonadati</taxon>
        <taxon>Bacteroidota</taxon>
        <taxon>Flavobacteriia</taxon>
        <taxon>Flavobacteriales</taxon>
        <taxon>Parvicellaceae</taxon>
        <taxon>Parvicella</taxon>
    </lineage>
</organism>